<organism evidence="1">
    <name type="scientific">Siphoviridae sp. ctiMP24</name>
    <dbReference type="NCBI Taxonomy" id="2825621"/>
    <lineage>
        <taxon>Viruses</taxon>
        <taxon>Duplodnaviria</taxon>
        <taxon>Heunggongvirae</taxon>
        <taxon>Uroviricota</taxon>
        <taxon>Caudoviricetes</taxon>
    </lineage>
</organism>
<sequence>MAVTIYNHALEDYFPVDLSEYGFNKNVHGNSVWASSQGETLSFLETGDQISITFKAVGAETKITLNDAEYTVADGEITVSEIALIMPITVTTSENAAGGIVVYSCTKKSIPATTDDNFANMHLYFPFSPTGETLEAATADFTVYTDTPSKWDKGTVIDIHDADGILGRFYVDTCIKTYAGQYAITASDVINRLSDVSFLGYVGYEVASQSGGGYTYTKVFSTVATLCADLFGNFDFTVAGNCKDVKVSGYIPVGTARDALQYMCFGCGLTARTYRTDKPIIQSADTYATHTIADTRVADGVSVSETDKKTAVSIMPLRYIANLSTTTFDMFDGMLPPGTVVLTVGYRTYRNNEKEPIAYKLSASDIKVLGQSATTIIKTTGAATVLNVTGTEDETPDDNGNYFVSLYGHEIKPYYWEKSTPSTERLTNLYLEPVSEIYGSGEVIELSENATTITYHNAESVANRMINHYSKLREATATYIMSKNEMPGDKLILPLDKTYGNISGRILSLDITPGASKNFADAIIICDEGDTNA</sequence>
<accession>A0A8S5P0N8</accession>
<evidence type="ECO:0000313" key="1">
    <source>
        <dbReference type="EMBL" id="DAE00027.1"/>
    </source>
</evidence>
<protein>
    <submittedName>
        <fullName evidence="1">Uncharacterized protein</fullName>
    </submittedName>
</protein>
<proteinExistence type="predicted"/>
<name>A0A8S5P0N8_9CAUD</name>
<dbReference type="EMBL" id="BK015297">
    <property type="protein sequence ID" value="DAE00027.1"/>
    <property type="molecule type" value="Genomic_DNA"/>
</dbReference>
<reference evidence="1" key="1">
    <citation type="journal article" date="2021" name="Proc. Natl. Acad. Sci. U.S.A.">
        <title>A Catalog of Tens of Thousands of Viruses from Human Metagenomes Reveals Hidden Associations with Chronic Diseases.</title>
        <authorList>
            <person name="Tisza M.J."/>
            <person name="Buck C.B."/>
        </authorList>
    </citation>
    <scope>NUCLEOTIDE SEQUENCE</scope>
    <source>
        <strain evidence="1">CtiMP24</strain>
    </source>
</reference>